<dbReference type="SMART" id="SM00148">
    <property type="entry name" value="PLCXc"/>
    <property type="match status" value="1"/>
</dbReference>
<comment type="subcellular location">
    <subcellularLocation>
        <location evidence="2">Cell membrane</location>
        <topology evidence="2">Peripheral membrane protein</topology>
    </subcellularLocation>
</comment>
<name>A0A5P1EEL7_ASPOF</name>
<dbReference type="SUPFAM" id="SSF47473">
    <property type="entry name" value="EF-hand"/>
    <property type="match status" value="1"/>
</dbReference>
<dbReference type="PROSITE" id="PS50007">
    <property type="entry name" value="PIPLC_X_DOMAIN"/>
    <property type="match status" value="1"/>
</dbReference>
<accession>A0A5P1EEL7</accession>
<dbReference type="Gramene" id="ONK62500">
    <property type="protein sequence ID" value="ONK62500"/>
    <property type="gene ID" value="A4U43_C07F4570"/>
</dbReference>
<keyword evidence="8" id="KW-1185">Reference proteome</keyword>
<dbReference type="EMBL" id="CM007387">
    <property type="protein sequence ID" value="ONK62500.1"/>
    <property type="molecule type" value="Genomic_DNA"/>
</dbReference>
<dbReference type="EC" id="3.1.4.11" evidence="4"/>
<dbReference type="InterPro" id="IPR000909">
    <property type="entry name" value="PLipase_C_PInositol-sp_X_dom"/>
</dbReference>
<dbReference type="InterPro" id="IPR001192">
    <property type="entry name" value="PI-PLC_fam"/>
</dbReference>
<evidence type="ECO:0000256" key="4">
    <source>
        <dbReference type="RuleBase" id="RU361133"/>
    </source>
</evidence>
<dbReference type="Pfam" id="PF00387">
    <property type="entry name" value="PI-PLC-Y"/>
    <property type="match status" value="1"/>
</dbReference>
<dbReference type="PRINTS" id="PR00390">
    <property type="entry name" value="PHPHLIPASEC"/>
</dbReference>
<evidence type="ECO:0000259" key="6">
    <source>
        <dbReference type="PROSITE" id="PS50008"/>
    </source>
</evidence>
<dbReference type="FunFam" id="3.20.20.190:FF:000010">
    <property type="entry name" value="Phosphoinositide phospholipase C"/>
    <property type="match status" value="1"/>
</dbReference>
<dbReference type="CDD" id="cd00275">
    <property type="entry name" value="C2_PLC_like"/>
    <property type="match status" value="1"/>
</dbReference>
<dbReference type="SMART" id="SM00239">
    <property type="entry name" value="C2"/>
    <property type="match status" value="1"/>
</dbReference>
<dbReference type="InterPro" id="IPR017946">
    <property type="entry name" value="PLC-like_Pdiesterase_TIM-brl"/>
</dbReference>
<dbReference type="GO" id="GO:0048015">
    <property type="term" value="P:phosphatidylinositol-mediated signaling"/>
    <property type="evidence" value="ECO:0007669"/>
    <property type="project" value="TreeGrafter"/>
</dbReference>
<dbReference type="InterPro" id="IPR035892">
    <property type="entry name" value="C2_domain_sf"/>
</dbReference>
<keyword evidence="4" id="KW-0442">Lipid degradation</keyword>
<dbReference type="InterPro" id="IPR011992">
    <property type="entry name" value="EF-hand-dom_pair"/>
</dbReference>
<evidence type="ECO:0000313" key="8">
    <source>
        <dbReference type="Proteomes" id="UP000243459"/>
    </source>
</evidence>
<proteinExistence type="predicted"/>
<keyword evidence="3" id="KW-0807">Transducer</keyword>
<dbReference type="InterPro" id="IPR015359">
    <property type="entry name" value="PLC_EF-hand-like"/>
</dbReference>
<dbReference type="GO" id="GO:0016042">
    <property type="term" value="P:lipid catabolic process"/>
    <property type="evidence" value="ECO:0007669"/>
    <property type="project" value="UniProtKB-KW"/>
</dbReference>
<dbReference type="Gene3D" id="2.60.40.150">
    <property type="entry name" value="C2 domain"/>
    <property type="match status" value="1"/>
</dbReference>
<dbReference type="PROSITE" id="PS50004">
    <property type="entry name" value="C2"/>
    <property type="match status" value="1"/>
</dbReference>
<dbReference type="Proteomes" id="UP000243459">
    <property type="component" value="Chromosome 7"/>
</dbReference>
<reference evidence="8" key="1">
    <citation type="journal article" date="2017" name="Nat. Commun.">
        <title>The asparagus genome sheds light on the origin and evolution of a young Y chromosome.</title>
        <authorList>
            <person name="Harkess A."/>
            <person name="Zhou J."/>
            <person name="Xu C."/>
            <person name="Bowers J.E."/>
            <person name="Van der Hulst R."/>
            <person name="Ayyampalayam S."/>
            <person name="Mercati F."/>
            <person name="Riccardi P."/>
            <person name="McKain M.R."/>
            <person name="Kakrana A."/>
            <person name="Tang H."/>
            <person name="Ray J."/>
            <person name="Groenendijk J."/>
            <person name="Arikit S."/>
            <person name="Mathioni S.M."/>
            <person name="Nakano M."/>
            <person name="Shan H."/>
            <person name="Telgmann-Rauber A."/>
            <person name="Kanno A."/>
            <person name="Yue Z."/>
            <person name="Chen H."/>
            <person name="Li W."/>
            <person name="Chen Y."/>
            <person name="Xu X."/>
            <person name="Zhang Y."/>
            <person name="Luo S."/>
            <person name="Chen H."/>
            <person name="Gao J."/>
            <person name="Mao Z."/>
            <person name="Pires J.C."/>
            <person name="Luo M."/>
            <person name="Kudrna D."/>
            <person name="Wing R.A."/>
            <person name="Meyers B.C."/>
            <person name="Yi K."/>
            <person name="Kong H."/>
            <person name="Lavrijsen P."/>
            <person name="Sunseri F."/>
            <person name="Falavigna A."/>
            <person name="Ye Y."/>
            <person name="Leebens-Mack J.H."/>
            <person name="Chen G."/>
        </authorList>
    </citation>
    <scope>NUCLEOTIDE SEQUENCE [LARGE SCALE GENOMIC DNA]</scope>
    <source>
        <strain evidence="8">cv. DH0086</strain>
    </source>
</reference>
<evidence type="ECO:0000256" key="2">
    <source>
        <dbReference type="ARBA" id="ARBA00004202"/>
    </source>
</evidence>
<dbReference type="Gene3D" id="1.10.238.10">
    <property type="entry name" value="EF-hand"/>
    <property type="match status" value="1"/>
</dbReference>
<dbReference type="InterPro" id="IPR000008">
    <property type="entry name" value="C2_dom"/>
</dbReference>
<dbReference type="PANTHER" id="PTHR10336">
    <property type="entry name" value="PHOSPHOINOSITIDE-SPECIFIC PHOSPHOLIPASE C FAMILY PROTEIN"/>
    <property type="match status" value="1"/>
</dbReference>
<dbReference type="GO" id="GO:0004435">
    <property type="term" value="F:phosphatidylinositol-4,5-bisphosphate phospholipase C activity"/>
    <property type="evidence" value="ECO:0007669"/>
    <property type="project" value="UniProtKB-EC"/>
</dbReference>
<evidence type="ECO:0000256" key="3">
    <source>
        <dbReference type="ARBA" id="ARBA00023224"/>
    </source>
</evidence>
<dbReference type="OrthoDB" id="269822at2759"/>
<keyword evidence="4" id="KW-0378">Hydrolase</keyword>
<dbReference type="Pfam" id="PF09279">
    <property type="entry name" value="EF-hand_like"/>
    <property type="match status" value="1"/>
</dbReference>
<dbReference type="GO" id="GO:0051209">
    <property type="term" value="P:release of sequestered calcium ion into cytosol"/>
    <property type="evidence" value="ECO:0007669"/>
    <property type="project" value="TreeGrafter"/>
</dbReference>
<sequence length="538" mass="61636">MYRAWFCLRNEFEHASSDPADTFKDVFLRYSGDGVMGPDHLQRLLVEVQGEVDATKKTAMQIIDSQGLECKHLSLDAFFRYLASDDNSPLNPSLGVHHDMNAPLSQYFIYTGHNSYLRGNQLSSESSDIPIIKALNRGVRVIELDLWPNSTKTDIEVRHGRTLTTPVEFVKCLNSIKKHAFVASPYPVIITLEDHLTSDLQAKAAEILKEIFGDSLFYPTSESLQEFPSPEELKFRIMISTKPPKPPKPYFNAEHNDANDASEQMSQRQVTHEYKRMISICSKKRKENMKDSLEFDERRPTRLSLNELLFEKAIVTCGEEVIRFTQKNILRIYPKMTRVNSSNYNPILGWIYGAQMVALNMQGYGRSLWLMHGFFRANGGCGYIKKPDFLTKFDPNDEIFNPMENLPVKKILKVKIYLGYGWHTKLNQTNMGTSLPPILSTKVGIVGVPSDTIANKTKRIQDWTPIWNEEFEFELRVPELALLQIRVHKCNVAEKDGFGGQTCLPIFELRPGIRAVPLFDRKGNEFKPVKLIMHFEFV</sequence>
<dbReference type="SUPFAM" id="SSF49562">
    <property type="entry name" value="C2 domain (Calcium/lipid-binding domain, CaLB)"/>
    <property type="match status" value="1"/>
</dbReference>
<feature type="domain" description="C2" evidence="5">
    <location>
        <begin position="394"/>
        <end position="520"/>
    </location>
</feature>
<dbReference type="Gene3D" id="3.20.20.190">
    <property type="entry name" value="Phosphatidylinositol (PI) phosphodiesterase"/>
    <property type="match status" value="1"/>
</dbReference>
<feature type="domain" description="PI-PLC Y-box" evidence="6">
    <location>
        <begin position="282"/>
        <end position="390"/>
    </location>
</feature>
<gene>
    <name evidence="7" type="ORF">A4U43_C07F4570</name>
</gene>
<dbReference type="PANTHER" id="PTHR10336:SF154">
    <property type="entry name" value="PHOSPHOINOSITIDE PHOSPHOLIPASE C 2"/>
    <property type="match status" value="1"/>
</dbReference>
<dbReference type="Pfam" id="PF00388">
    <property type="entry name" value="PI-PLC-X"/>
    <property type="match status" value="1"/>
</dbReference>
<evidence type="ECO:0000256" key="1">
    <source>
        <dbReference type="ARBA" id="ARBA00001195"/>
    </source>
</evidence>
<dbReference type="GO" id="GO:0005886">
    <property type="term" value="C:plasma membrane"/>
    <property type="evidence" value="ECO:0007669"/>
    <property type="project" value="UniProtKB-SubCell"/>
</dbReference>
<keyword evidence="4" id="KW-0443">Lipid metabolism</keyword>
<dbReference type="Pfam" id="PF00168">
    <property type="entry name" value="C2"/>
    <property type="match status" value="1"/>
</dbReference>
<protein>
    <recommendedName>
        <fullName evidence="4">Phosphoinositide phospholipase C</fullName>
        <ecNumber evidence="4">3.1.4.11</ecNumber>
    </recommendedName>
</protein>
<dbReference type="SUPFAM" id="SSF51695">
    <property type="entry name" value="PLC-like phosphodiesterases"/>
    <property type="match status" value="1"/>
</dbReference>
<dbReference type="SMART" id="SM00149">
    <property type="entry name" value="PLCYc"/>
    <property type="match status" value="1"/>
</dbReference>
<dbReference type="AlphaFoldDB" id="A0A5P1EEL7"/>
<dbReference type="PROSITE" id="PS50008">
    <property type="entry name" value="PIPLC_Y_DOMAIN"/>
    <property type="match status" value="1"/>
</dbReference>
<organism evidence="7 8">
    <name type="scientific">Asparagus officinalis</name>
    <name type="common">Garden asparagus</name>
    <dbReference type="NCBI Taxonomy" id="4686"/>
    <lineage>
        <taxon>Eukaryota</taxon>
        <taxon>Viridiplantae</taxon>
        <taxon>Streptophyta</taxon>
        <taxon>Embryophyta</taxon>
        <taxon>Tracheophyta</taxon>
        <taxon>Spermatophyta</taxon>
        <taxon>Magnoliopsida</taxon>
        <taxon>Liliopsida</taxon>
        <taxon>Asparagales</taxon>
        <taxon>Asparagaceae</taxon>
        <taxon>Asparagoideae</taxon>
        <taxon>Asparagus</taxon>
    </lineage>
</organism>
<dbReference type="InterPro" id="IPR001711">
    <property type="entry name" value="PLipase_C_Pinositol-sp_Y"/>
</dbReference>
<comment type="catalytic activity">
    <reaction evidence="1 4">
        <text>a 1,2-diacyl-sn-glycero-3-phospho-(1D-myo-inositol-4,5-bisphosphate) + H2O = 1D-myo-inositol 1,4,5-trisphosphate + a 1,2-diacyl-sn-glycerol + H(+)</text>
        <dbReference type="Rhea" id="RHEA:33179"/>
        <dbReference type="ChEBI" id="CHEBI:15377"/>
        <dbReference type="ChEBI" id="CHEBI:15378"/>
        <dbReference type="ChEBI" id="CHEBI:17815"/>
        <dbReference type="ChEBI" id="CHEBI:58456"/>
        <dbReference type="ChEBI" id="CHEBI:203600"/>
        <dbReference type="EC" id="3.1.4.11"/>
    </reaction>
</comment>
<evidence type="ECO:0000259" key="5">
    <source>
        <dbReference type="PROSITE" id="PS50004"/>
    </source>
</evidence>
<evidence type="ECO:0000313" key="7">
    <source>
        <dbReference type="EMBL" id="ONK62500.1"/>
    </source>
</evidence>